<accession>A0A0S4XLW5</accession>
<proteinExistence type="predicted"/>
<sequence>MKQKNQTSPYESLEKQLLSLFFSGIYISSHDIRQLGVKIGIELPVKDRNILLSRLFGDANKENKNIELYAAISDFIKSRAREYTALGNNYPHTKPLVSKWLQKAKSTDLLIKREMNNL</sequence>
<reference evidence="1" key="1">
    <citation type="submission" date="2015-11" db="EMBL/GenBank/DDBJ databases">
        <authorList>
            <person name="Zhang Y."/>
            <person name="Guo Z."/>
        </authorList>
    </citation>
    <scope>NUCLEOTIDE SEQUENCE</scope>
    <source>
        <strain evidence="1">BN30871</strain>
    </source>
</reference>
<protein>
    <submittedName>
        <fullName evidence="1">Uncharacterized protein</fullName>
    </submittedName>
</protein>
<name>A0A0S4XLW5_9BACT</name>
<dbReference type="AlphaFoldDB" id="A0A0S4XLW5"/>
<organism evidence="1">
    <name type="scientific">Sulfurovum sp. enrichment culture clone C5</name>
    <dbReference type="NCBI Taxonomy" id="497650"/>
    <lineage>
        <taxon>Bacteria</taxon>
        <taxon>Pseudomonadati</taxon>
        <taxon>Campylobacterota</taxon>
        <taxon>Epsilonproteobacteria</taxon>
        <taxon>Campylobacterales</taxon>
        <taxon>Sulfurovaceae</taxon>
        <taxon>Sulfurovum</taxon>
        <taxon>environmental samples</taxon>
    </lineage>
</organism>
<dbReference type="EMBL" id="FAXN01000002">
    <property type="protein sequence ID" value="CUV64933.1"/>
    <property type="molecule type" value="Genomic_DNA"/>
</dbReference>
<evidence type="ECO:0000313" key="1">
    <source>
        <dbReference type="EMBL" id="CUV64933.1"/>
    </source>
</evidence>
<gene>
    <name evidence="1" type="ORF">BN3087_100002</name>
</gene>